<protein>
    <submittedName>
        <fullName evidence="3">Uncharacterized protein</fullName>
    </submittedName>
</protein>
<feature type="signal peptide" evidence="2">
    <location>
        <begin position="1"/>
        <end position="23"/>
    </location>
</feature>
<proteinExistence type="predicted"/>
<organism evidence="3 4">
    <name type="scientific">Bradyrhizobium ontarionense</name>
    <dbReference type="NCBI Taxonomy" id="2898149"/>
    <lineage>
        <taxon>Bacteria</taxon>
        <taxon>Pseudomonadati</taxon>
        <taxon>Pseudomonadota</taxon>
        <taxon>Alphaproteobacteria</taxon>
        <taxon>Hyphomicrobiales</taxon>
        <taxon>Nitrobacteraceae</taxon>
        <taxon>Bradyrhizobium</taxon>
    </lineage>
</organism>
<keyword evidence="4" id="KW-1185">Reference proteome</keyword>
<dbReference type="Proteomes" id="UP001431010">
    <property type="component" value="Chromosome"/>
</dbReference>
<evidence type="ECO:0000256" key="2">
    <source>
        <dbReference type="SAM" id="SignalP"/>
    </source>
</evidence>
<gene>
    <name evidence="3" type="ORF">LQG66_31410</name>
</gene>
<feature type="region of interest" description="Disordered" evidence="1">
    <location>
        <begin position="70"/>
        <end position="89"/>
    </location>
</feature>
<keyword evidence="2" id="KW-0732">Signal</keyword>
<dbReference type="EMBL" id="CP088156">
    <property type="protein sequence ID" value="UFZ03673.1"/>
    <property type="molecule type" value="Genomic_DNA"/>
</dbReference>
<evidence type="ECO:0000313" key="3">
    <source>
        <dbReference type="EMBL" id="UFZ03673.1"/>
    </source>
</evidence>
<evidence type="ECO:0000256" key="1">
    <source>
        <dbReference type="SAM" id="MobiDB-lite"/>
    </source>
</evidence>
<feature type="chain" id="PRO_5047547533" evidence="2">
    <location>
        <begin position="24"/>
        <end position="89"/>
    </location>
</feature>
<reference evidence="3" key="1">
    <citation type="journal article" date="2024" name="Antonie Van Leeuwenhoek">
        <title>Bradyrhizobium ontarionense sp. nov., a novel bacterial symbiont isolated from Aeschynomene indica (Indian jointvetch), harbours photosynthesis, nitrogen fixation and nitrous oxide (N2O) reductase genes.</title>
        <authorList>
            <person name="Bromfield E.S.P."/>
            <person name="Cloutier S."/>
        </authorList>
    </citation>
    <scope>NUCLEOTIDE SEQUENCE</scope>
    <source>
        <strain evidence="3">A19</strain>
    </source>
</reference>
<sequence length="89" mass="9508">MTSWKTLTAALLLSATAAAPASAQGSSQGWFWGQQEPAAFQAMYPNRDVLNGGELTPAGRMGLMRAYGAAPVSPPSVQRSPYDRVPQRR</sequence>
<name>A0ABY3R912_9BRAD</name>
<evidence type="ECO:0000313" key="4">
    <source>
        <dbReference type="Proteomes" id="UP001431010"/>
    </source>
</evidence>
<dbReference type="RefSeq" id="WP_231319690.1">
    <property type="nucleotide sequence ID" value="NZ_CP088156.1"/>
</dbReference>
<accession>A0ABY3R912</accession>